<dbReference type="SUPFAM" id="SSF46579">
    <property type="entry name" value="Prefoldin"/>
    <property type="match status" value="1"/>
</dbReference>
<evidence type="ECO:0000256" key="4">
    <source>
        <dbReference type="SAM" id="Coils"/>
    </source>
</evidence>
<keyword evidence="4" id="KW-0175">Coiled coil</keyword>
<dbReference type="OrthoDB" id="10250441at2759"/>
<reference evidence="6 7" key="1">
    <citation type="journal article" date="2015" name="Plant Cell">
        <title>Oil accumulation by the oleaginous diatom Fistulifera solaris as revealed by the genome and transcriptome.</title>
        <authorList>
            <person name="Tanaka T."/>
            <person name="Maeda Y."/>
            <person name="Veluchamy A."/>
            <person name="Tanaka M."/>
            <person name="Abida H."/>
            <person name="Marechal E."/>
            <person name="Bowler C."/>
            <person name="Muto M."/>
            <person name="Sunaga Y."/>
            <person name="Tanaka M."/>
            <person name="Yoshino T."/>
            <person name="Taniguchi T."/>
            <person name="Fukuda Y."/>
            <person name="Nemoto M."/>
            <person name="Matsumoto M."/>
            <person name="Wong P.S."/>
            <person name="Aburatani S."/>
            <person name="Fujibuchi W."/>
        </authorList>
    </citation>
    <scope>NUCLEOTIDE SEQUENCE [LARGE SCALE GENOMIC DNA]</scope>
    <source>
        <strain evidence="6 7">JPCC DA0580</strain>
    </source>
</reference>
<dbReference type="Gene3D" id="1.10.287.370">
    <property type="match status" value="1"/>
</dbReference>
<dbReference type="InterPro" id="IPR016661">
    <property type="entry name" value="PFDN4"/>
</dbReference>
<dbReference type="PIRSF" id="PIRSF016477">
    <property type="entry name" value="Prefoldin_subunit_4"/>
    <property type="match status" value="1"/>
</dbReference>
<dbReference type="Proteomes" id="UP000198406">
    <property type="component" value="Unassembled WGS sequence"/>
</dbReference>
<evidence type="ECO:0000256" key="1">
    <source>
        <dbReference type="ARBA" id="ARBA00008045"/>
    </source>
</evidence>
<proteinExistence type="inferred from homology"/>
<name>A0A1Z5KRR4_FISSO</name>
<dbReference type="GO" id="GO:0006457">
    <property type="term" value="P:protein folding"/>
    <property type="evidence" value="ECO:0007669"/>
    <property type="project" value="UniProtKB-UniRule"/>
</dbReference>
<dbReference type="PANTHER" id="PTHR21100">
    <property type="entry name" value="PREFOLDIN SUBUNIT 4"/>
    <property type="match status" value="1"/>
</dbReference>
<feature type="coiled-coil region" evidence="4">
    <location>
        <begin position="85"/>
        <end position="119"/>
    </location>
</feature>
<comment type="similarity">
    <text evidence="1 3">Belongs to the prefoldin subunit beta family.</text>
</comment>
<dbReference type="AlphaFoldDB" id="A0A1Z5KRR4"/>
<sequence length="132" mass="15178">MSAAAVLDPQDENDSEVRREDQNNINQFARLNARLHTLRQKKESLQKELESLDDASTELMMISGNTHVLLTMGEAFFEIPEEEATEYCEKLVEQYQAQVDALQQEEDAIRSEQAKLKQLLYGRFGKSINLEE</sequence>
<dbReference type="FunCoup" id="A0A1Z5KRR4">
    <property type="interactions" value="590"/>
</dbReference>
<feature type="coiled-coil region" evidence="4">
    <location>
        <begin position="28"/>
        <end position="58"/>
    </location>
</feature>
<feature type="region of interest" description="Disordered" evidence="5">
    <location>
        <begin position="1"/>
        <end position="23"/>
    </location>
</feature>
<comment type="function">
    <text evidence="3">Binds specifically to cytosolic chaperonin (c-CPN) and transfers target proteins to it. Binds to nascent polypeptide chain and promotes folding in an environment in which there are many competing pathways for nonnative proteins.</text>
</comment>
<evidence type="ECO:0000313" key="6">
    <source>
        <dbReference type="EMBL" id="GAX28979.1"/>
    </source>
</evidence>
<comment type="subunit">
    <text evidence="3">Heterohexamer of two PFD-alpha type and four PFD-beta type subunits.</text>
</comment>
<dbReference type="CDD" id="cd23165">
    <property type="entry name" value="Prefoldin_4"/>
    <property type="match status" value="1"/>
</dbReference>
<dbReference type="Pfam" id="PF01920">
    <property type="entry name" value="Prefoldin_2"/>
    <property type="match status" value="1"/>
</dbReference>
<dbReference type="InterPro" id="IPR009053">
    <property type="entry name" value="Prefoldin"/>
</dbReference>
<dbReference type="EMBL" id="BDSP01000284">
    <property type="protein sequence ID" value="GAX28979.1"/>
    <property type="molecule type" value="Genomic_DNA"/>
</dbReference>
<dbReference type="GO" id="GO:0016272">
    <property type="term" value="C:prefoldin complex"/>
    <property type="evidence" value="ECO:0007669"/>
    <property type="project" value="UniProtKB-UniRule"/>
</dbReference>
<evidence type="ECO:0000256" key="2">
    <source>
        <dbReference type="ARBA" id="ARBA00023186"/>
    </source>
</evidence>
<dbReference type="PANTHER" id="PTHR21100:SF9">
    <property type="entry name" value="PREFOLDIN SUBUNIT 4"/>
    <property type="match status" value="1"/>
</dbReference>
<dbReference type="InterPro" id="IPR002777">
    <property type="entry name" value="PFD_beta-like"/>
</dbReference>
<dbReference type="InParanoid" id="A0A1Z5KRR4"/>
<protein>
    <recommendedName>
        <fullName evidence="3">Prefoldin subunit 4</fullName>
    </recommendedName>
</protein>
<gene>
    <name evidence="6" type="ORF">FisN_1Hu023</name>
</gene>
<organism evidence="6 7">
    <name type="scientific">Fistulifera solaris</name>
    <name type="common">Oleaginous diatom</name>
    <dbReference type="NCBI Taxonomy" id="1519565"/>
    <lineage>
        <taxon>Eukaryota</taxon>
        <taxon>Sar</taxon>
        <taxon>Stramenopiles</taxon>
        <taxon>Ochrophyta</taxon>
        <taxon>Bacillariophyta</taxon>
        <taxon>Bacillariophyceae</taxon>
        <taxon>Bacillariophycidae</taxon>
        <taxon>Naviculales</taxon>
        <taxon>Naviculaceae</taxon>
        <taxon>Fistulifera</taxon>
    </lineage>
</organism>
<evidence type="ECO:0000313" key="7">
    <source>
        <dbReference type="Proteomes" id="UP000198406"/>
    </source>
</evidence>
<accession>A0A1Z5KRR4</accession>
<evidence type="ECO:0000256" key="5">
    <source>
        <dbReference type="SAM" id="MobiDB-lite"/>
    </source>
</evidence>
<dbReference type="GO" id="GO:0005737">
    <property type="term" value="C:cytoplasm"/>
    <property type="evidence" value="ECO:0007669"/>
    <property type="project" value="TreeGrafter"/>
</dbReference>
<evidence type="ECO:0000256" key="3">
    <source>
        <dbReference type="PIRNR" id="PIRNR016477"/>
    </source>
</evidence>
<dbReference type="GO" id="GO:0051082">
    <property type="term" value="F:unfolded protein binding"/>
    <property type="evidence" value="ECO:0007669"/>
    <property type="project" value="InterPro"/>
</dbReference>
<keyword evidence="7" id="KW-1185">Reference proteome</keyword>
<comment type="caution">
    <text evidence="6">The sequence shown here is derived from an EMBL/GenBank/DDBJ whole genome shotgun (WGS) entry which is preliminary data.</text>
</comment>
<keyword evidence="2 3" id="KW-0143">Chaperone</keyword>